<dbReference type="InterPro" id="IPR016166">
    <property type="entry name" value="FAD-bd_PCMH"/>
</dbReference>
<dbReference type="InterPro" id="IPR006094">
    <property type="entry name" value="Oxid_FAD_bind_N"/>
</dbReference>
<protein>
    <submittedName>
        <fullName evidence="2">Putative FAD-linked oxidoreductase</fullName>
        <ecNumber evidence="2">1.-.-.-</ecNumber>
    </submittedName>
</protein>
<feature type="domain" description="FAD-binding PCMH-type" evidence="1">
    <location>
        <begin position="1"/>
        <end position="167"/>
    </location>
</feature>
<dbReference type="Pfam" id="PF01565">
    <property type="entry name" value="FAD_binding_4"/>
    <property type="match status" value="1"/>
</dbReference>
<dbReference type="KEGG" id="pnd:Pla175_19070"/>
<accession>A0A518DAM3</accession>
<dbReference type="GO" id="GO:0016491">
    <property type="term" value="F:oxidoreductase activity"/>
    <property type="evidence" value="ECO:0007669"/>
    <property type="project" value="UniProtKB-KW"/>
</dbReference>
<dbReference type="SUPFAM" id="SSF56176">
    <property type="entry name" value="FAD-binding/transporter-associated domain-like"/>
    <property type="match status" value="1"/>
</dbReference>
<dbReference type="PANTHER" id="PTHR11748:SF103">
    <property type="entry name" value="GLYCOLATE OXIDASE SUBUNIT GLCE"/>
    <property type="match status" value="1"/>
</dbReference>
<dbReference type="AlphaFoldDB" id="A0A518DAM3"/>
<name>A0A518DAM3_9BACT</name>
<dbReference type="EC" id="1.-.-.-" evidence="2"/>
<sequence>MHTVTTEQQLVEVVRSGSRVRVRGAGTKSAPEPDGGVGVCMGGMTGVLQYDPGEFTFTALAGTRLSEVEGLLAEKNQYLPFDPPLVEAGATLGGTVATGVSGSGRLRYGGVRDFLLGARIVTGEGQAVMAGSKVVKNAAGFDLPKLMVGSLGRYGLLTELTFKVFPRPECSATLVFEAGAVAEGVTLMNRLAGSQYDLACLDMDDAHRVWARLAGFRQAVAARAERVLREVAAPGRVTTEDEDHRFWRDAREFAWIPPGHDLIKIALTPDKIEPLSAAFATLPKRFCVGGHLAWIGWPEGKTLEPLETTLQQLGCAGAAITGASPRRTLGRPQGGAFAARLQTALDPHHKFSSD</sequence>
<keyword evidence="2" id="KW-0560">Oxidoreductase</keyword>
<dbReference type="PANTHER" id="PTHR11748">
    <property type="entry name" value="D-LACTATE DEHYDROGENASE"/>
    <property type="match status" value="1"/>
</dbReference>
<dbReference type="OrthoDB" id="9767256at2"/>
<dbReference type="RefSeq" id="WP_145283543.1">
    <property type="nucleotide sequence ID" value="NZ_CP036291.1"/>
</dbReference>
<proteinExistence type="predicted"/>
<keyword evidence="3" id="KW-1185">Reference proteome</keyword>
<dbReference type="Proteomes" id="UP000317429">
    <property type="component" value="Chromosome"/>
</dbReference>
<evidence type="ECO:0000313" key="3">
    <source>
        <dbReference type="Proteomes" id="UP000317429"/>
    </source>
</evidence>
<dbReference type="Gene3D" id="3.30.465.10">
    <property type="match status" value="1"/>
</dbReference>
<gene>
    <name evidence="2" type="ORF">Pla175_19070</name>
</gene>
<dbReference type="EMBL" id="CP036291">
    <property type="protein sequence ID" value="QDU88529.1"/>
    <property type="molecule type" value="Genomic_DNA"/>
</dbReference>
<organism evidence="2 3">
    <name type="scientific">Pirellulimonas nuda</name>
    <dbReference type="NCBI Taxonomy" id="2528009"/>
    <lineage>
        <taxon>Bacteria</taxon>
        <taxon>Pseudomonadati</taxon>
        <taxon>Planctomycetota</taxon>
        <taxon>Planctomycetia</taxon>
        <taxon>Pirellulales</taxon>
        <taxon>Lacipirellulaceae</taxon>
        <taxon>Pirellulimonas</taxon>
    </lineage>
</organism>
<evidence type="ECO:0000259" key="1">
    <source>
        <dbReference type="PROSITE" id="PS51387"/>
    </source>
</evidence>
<evidence type="ECO:0000313" key="2">
    <source>
        <dbReference type="EMBL" id="QDU88529.1"/>
    </source>
</evidence>
<dbReference type="PROSITE" id="PS51387">
    <property type="entry name" value="FAD_PCMH"/>
    <property type="match status" value="1"/>
</dbReference>
<reference evidence="2 3" key="1">
    <citation type="submission" date="2019-02" db="EMBL/GenBank/DDBJ databases">
        <title>Deep-cultivation of Planctomycetes and their phenomic and genomic characterization uncovers novel biology.</title>
        <authorList>
            <person name="Wiegand S."/>
            <person name="Jogler M."/>
            <person name="Boedeker C."/>
            <person name="Pinto D."/>
            <person name="Vollmers J."/>
            <person name="Rivas-Marin E."/>
            <person name="Kohn T."/>
            <person name="Peeters S.H."/>
            <person name="Heuer A."/>
            <person name="Rast P."/>
            <person name="Oberbeckmann S."/>
            <person name="Bunk B."/>
            <person name="Jeske O."/>
            <person name="Meyerdierks A."/>
            <person name="Storesund J.E."/>
            <person name="Kallscheuer N."/>
            <person name="Luecker S."/>
            <person name="Lage O.M."/>
            <person name="Pohl T."/>
            <person name="Merkel B.J."/>
            <person name="Hornburger P."/>
            <person name="Mueller R.-W."/>
            <person name="Bruemmer F."/>
            <person name="Labrenz M."/>
            <person name="Spormann A.M."/>
            <person name="Op den Camp H."/>
            <person name="Overmann J."/>
            <person name="Amann R."/>
            <person name="Jetten M.S.M."/>
            <person name="Mascher T."/>
            <person name="Medema M.H."/>
            <person name="Devos D.P."/>
            <person name="Kaster A.-K."/>
            <person name="Ovreas L."/>
            <person name="Rohde M."/>
            <person name="Galperin M.Y."/>
            <person name="Jogler C."/>
        </authorList>
    </citation>
    <scope>NUCLEOTIDE SEQUENCE [LARGE SCALE GENOMIC DNA]</scope>
    <source>
        <strain evidence="2 3">Pla175</strain>
    </source>
</reference>
<dbReference type="GO" id="GO:0071949">
    <property type="term" value="F:FAD binding"/>
    <property type="evidence" value="ECO:0007669"/>
    <property type="project" value="InterPro"/>
</dbReference>
<dbReference type="InterPro" id="IPR016169">
    <property type="entry name" value="FAD-bd_PCMH_sub2"/>
</dbReference>
<dbReference type="InterPro" id="IPR036318">
    <property type="entry name" value="FAD-bd_PCMH-like_sf"/>
</dbReference>